<dbReference type="InterPro" id="IPR027417">
    <property type="entry name" value="P-loop_NTPase"/>
</dbReference>
<evidence type="ECO:0000259" key="15">
    <source>
        <dbReference type="SMART" id="SM00382"/>
    </source>
</evidence>
<dbReference type="SUPFAM" id="SSF52540">
    <property type="entry name" value="P-loop containing nucleoside triphosphate hydrolases"/>
    <property type="match status" value="1"/>
</dbReference>
<feature type="compositionally biased region" description="Low complexity" evidence="14">
    <location>
        <begin position="79"/>
        <end position="121"/>
    </location>
</feature>
<dbReference type="Pfam" id="PF00448">
    <property type="entry name" value="SRP54"/>
    <property type="match status" value="1"/>
</dbReference>
<keyword evidence="10" id="KW-0472">Membrane</keyword>
<gene>
    <name evidence="17" type="ORF">EDC62_1001</name>
</gene>
<keyword evidence="17" id="KW-0969">Cilium</keyword>
<feature type="compositionally biased region" description="Polar residues" evidence="14">
    <location>
        <begin position="419"/>
        <end position="428"/>
    </location>
</feature>
<dbReference type="GO" id="GO:0003924">
    <property type="term" value="F:GTPase activity"/>
    <property type="evidence" value="ECO:0007669"/>
    <property type="project" value="UniProtKB-UniRule"/>
</dbReference>
<keyword evidence="4" id="KW-0813">Transport</keyword>
<dbReference type="NCBIfam" id="TIGR03499">
    <property type="entry name" value="FlhF"/>
    <property type="match status" value="1"/>
</dbReference>
<dbReference type="EMBL" id="RKQL01000002">
    <property type="protein sequence ID" value="RPE70519.1"/>
    <property type="molecule type" value="Genomic_DNA"/>
</dbReference>
<keyword evidence="11" id="KW-1006">Bacterial flagellum protein export</keyword>
<reference evidence="17 18" key="1">
    <citation type="submission" date="2018-11" db="EMBL/GenBank/DDBJ databases">
        <title>Genomic Encyclopedia of Type Strains, Phase IV (KMG-IV): sequencing the most valuable type-strain genomes for metagenomic binning, comparative biology and taxonomic classification.</title>
        <authorList>
            <person name="Goeker M."/>
        </authorList>
    </citation>
    <scope>NUCLEOTIDE SEQUENCE [LARGE SCALE GENOMIC DNA]</scope>
    <source>
        <strain evidence="17 18">DSM 101684</strain>
    </source>
</reference>
<evidence type="ECO:0000256" key="9">
    <source>
        <dbReference type="ARBA" id="ARBA00023134"/>
    </source>
</evidence>
<keyword evidence="7" id="KW-1005">Bacterial flagellum biogenesis</keyword>
<dbReference type="SMART" id="SM00382">
    <property type="entry name" value="AAA"/>
    <property type="match status" value="1"/>
</dbReference>
<dbReference type="GO" id="GO:0005525">
    <property type="term" value="F:GTP binding"/>
    <property type="evidence" value="ECO:0007669"/>
    <property type="project" value="UniProtKB-UniRule"/>
</dbReference>
<evidence type="ECO:0000256" key="5">
    <source>
        <dbReference type="ARBA" id="ARBA00022475"/>
    </source>
</evidence>
<accession>A0A3N4USU6</accession>
<dbReference type="SMART" id="SM00962">
    <property type="entry name" value="SRP54"/>
    <property type="match status" value="1"/>
</dbReference>
<dbReference type="RefSeq" id="WP_124221198.1">
    <property type="nucleotide sequence ID" value="NZ_RKQL01000002.1"/>
</dbReference>
<evidence type="ECO:0000256" key="13">
    <source>
        <dbReference type="NCBIfam" id="TIGR03499"/>
    </source>
</evidence>
<dbReference type="Gene3D" id="1.20.120.1380">
    <property type="entry name" value="Flagellar FlhF biosynthesis protein, N domain"/>
    <property type="match status" value="1"/>
</dbReference>
<dbReference type="InterPro" id="IPR000897">
    <property type="entry name" value="SRP54_GTPase_dom"/>
</dbReference>
<feature type="region of interest" description="Disordered" evidence="14">
    <location>
        <begin position="62"/>
        <end position="130"/>
    </location>
</feature>
<comment type="function">
    <text evidence="12">Necessary for flagellar biosynthesis. May be involved in translocation of the flagellum.</text>
</comment>
<evidence type="ECO:0000313" key="18">
    <source>
        <dbReference type="Proteomes" id="UP000272193"/>
    </source>
</evidence>
<dbReference type="Gene3D" id="3.40.50.300">
    <property type="entry name" value="P-loop containing nucleotide triphosphate hydrolases"/>
    <property type="match status" value="1"/>
</dbReference>
<keyword evidence="5" id="KW-1003">Cell membrane</keyword>
<evidence type="ECO:0000256" key="6">
    <source>
        <dbReference type="ARBA" id="ARBA00022741"/>
    </source>
</evidence>
<dbReference type="GO" id="GO:0005047">
    <property type="term" value="F:signal recognition particle binding"/>
    <property type="evidence" value="ECO:0007669"/>
    <property type="project" value="TreeGrafter"/>
</dbReference>
<feature type="region of interest" description="Disordered" evidence="14">
    <location>
        <begin position="406"/>
        <end position="428"/>
    </location>
</feature>
<feature type="domain" description="AAA+ ATPase" evidence="15">
    <location>
        <begin position="211"/>
        <end position="391"/>
    </location>
</feature>
<dbReference type="OrthoDB" id="9778554at2"/>
<dbReference type="InterPro" id="IPR020006">
    <property type="entry name" value="FlhF"/>
</dbReference>
<dbReference type="GO" id="GO:0006614">
    <property type="term" value="P:SRP-dependent cotranslational protein targeting to membrane"/>
    <property type="evidence" value="ECO:0007669"/>
    <property type="project" value="UniProtKB-UniRule"/>
</dbReference>
<dbReference type="PANTHER" id="PTHR43134">
    <property type="entry name" value="SIGNAL RECOGNITION PARTICLE RECEPTOR SUBUNIT ALPHA"/>
    <property type="match status" value="1"/>
</dbReference>
<keyword evidence="8" id="KW-0653">Protein transport</keyword>
<evidence type="ECO:0000256" key="3">
    <source>
        <dbReference type="ARBA" id="ARBA00014919"/>
    </source>
</evidence>
<dbReference type="Proteomes" id="UP000272193">
    <property type="component" value="Unassembled WGS sequence"/>
</dbReference>
<evidence type="ECO:0000313" key="17">
    <source>
        <dbReference type="EMBL" id="RPE70519.1"/>
    </source>
</evidence>
<dbReference type="PANTHER" id="PTHR43134:SF3">
    <property type="entry name" value="FLAGELLAR BIOSYNTHESIS PROTEIN FLHF"/>
    <property type="match status" value="1"/>
</dbReference>
<dbReference type="GO" id="GO:0044781">
    <property type="term" value="P:bacterial-type flagellum organization"/>
    <property type="evidence" value="ECO:0007669"/>
    <property type="project" value="UniProtKB-UniRule"/>
</dbReference>
<dbReference type="FunFam" id="3.40.50.300:FF:000695">
    <property type="entry name" value="Flagellar biosynthesis regulator FlhF"/>
    <property type="match status" value="1"/>
</dbReference>
<dbReference type="GO" id="GO:0005886">
    <property type="term" value="C:plasma membrane"/>
    <property type="evidence" value="ECO:0007669"/>
    <property type="project" value="UniProtKB-SubCell"/>
</dbReference>
<evidence type="ECO:0000259" key="16">
    <source>
        <dbReference type="SMART" id="SM00962"/>
    </source>
</evidence>
<evidence type="ECO:0000256" key="2">
    <source>
        <dbReference type="ARBA" id="ARBA00008531"/>
    </source>
</evidence>
<evidence type="ECO:0000256" key="4">
    <source>
        <dbReference type="ARBA" id="ARBA00022448"/>
    </source>
</evidence>
<evidence type="ECO:0000256" key="12">
    <source>
        <dbReference type="ARBA" id="ARBA00025337"/>
    </source>
</evidence>
<keyword evidence="18" id="KW-1185">Reference proteome</keyword>
<feature type="compositionally biased region" description="Low complexity" evidence="14">
    <location>
        <begin position="62"/>
        <end position="72"/>
    </location>
</feature>
<keyword evidence="17" id="KW-0282">Flagellum</keyword>
<comment type="subcellular location">
    <subcellularLocation>
        <location evidence="1">Cell membrane</location>
        <topology evidence="1">Peripheral membrane protein</topology>
        <orientation evidence="1">Cytoplasmic side</orientation>
    </subcellularLocation>
</comment>
<protein>
    <recommendedName>
        <fullName evidence="3 13">Flagellar biosynthesis protein FlhF</fullName>
    </recommendedName>
</protein>
<dbReference type="GO" id="GO:0015031">
    <property type="term" value="P:protein transport"/>
    <property type="evidence" value="ECO:0007669"/>
    <property type="project" value="UniProtKB-KW"/>
</dbReference>
<comment type="similarity">
    <text evidence="2">Belongs to the GTP-binding SRP family.</text>
</comment>
<evidence type="ECO:0000256" key="8">
    <source>
        <dbReference type="ARBA" id="ARBA00022927"/>
    </source>
</evidence>
<organism evidence="17 18">
    <name type="scientific">Tibeticola sediminis</name>
    <dbReference type="NCBI Taxonomy" id="1917811"/>
    <lineage>
        <taxon>Bacteria</taxon>
        <taxon>Pseudomonadati</taxon>
        <taxon>Pseudomonadota</taxon>
        <taxon>Betaproteobacteria</taxon>
        <taxon>Burkholderiales</taxon>
        <taxon>Comamonadaceae</taxon>
        <taxon>Tibeticola</taxon>
    </lineage>
</organism>
<dbReference type="InterPro" id="IPR003593">
    <property type="entry name" value="AAA+_ATPase"/>
</dbReference>
<feature type="domain" description="SRP54-type proteins GTP-binding" evidence="16">
    <location>
        <begin position="212"/>
        <end position="404"/>
    </location>
</feature>
<dbReference type="AlphaFoldDB" id="A0A3N4USU6"/>
<keyword evidence="17" id="KW-0966">Cell projection</keyword>
<evidence type="ECO:0000256" key="7">
    <source>
        <dbReference type="ARBA" id="ARBA00022795"/>
    </source>
</evidence>
<evidence type="ECO:0000256" key="11">
    <source>
        <dbReference type="ARBA" id="ARBA00023225"/>
    </source>
</evidence>
<name>A0A3N4USU6_9BURK</name>
<evidence type="ECO:0000256" key="1">
    <source>
        <dbReference type="ARBA" id="ARBA00004413"/>
    </source>
</evidence>
<comment type="caution">
    <text evidence="17">The sequence shown here is derived from an EMBL/GenBank/DDBJ whole genome shotgun (WGS) entry which is preliminary data.</text>
</comment>
<dbReference type="InterPro" id="IPR047040">
    <property type="entry name" value="FlhF__GTPase_dom"/>
</dbReference>
<sequence>MKIMRYTGANTREVLARIRAELGPDAVILSNREVVGGVELMAAVDFDARYIQAEAARAAQAEETVRSAPAAEPARRPSAETPSSPSGSARPRPGYAGPAVRDAAPEPAAVAASPVAPAPKAQRPSEPQADVAGELESLRAELRDFRGWVQERMLQVLPGQAPASATVAQLEALGFERGFCAPFADGAQDLDRALSKILERLPTGRDLSTGASGVFALLGATGVGKTTTVAKLAARLVLAHGTQAVGLVTTDTYRIGGVEQLKIYGRILGVPVVVARNAEELSEHLRAFASRRFVLVDTIGLSPRDQRLEEQLQWLSSLGTQVQRLLLLTGGMGRGFYDALWRLYGDHEVAGCVLTKLDETSMFGAAIQWLIEQPLPLWYYTDGQRVPEDLHAPSVDKMKALLLASRPQEQGGRGAGPASVQQPKRQSA</sequence>
<keyword evidence="9" id="KW-0342">GTP-binding</keyword>
<proteinExistence type="inferred from homology"/>
<evidence type="ECO:0000256" key="10">
    <source>
        <dbReference type="ARBA" id="ARBA00023136"/>
    </source>
</evidence>
<keyword evidence="6" id="KW-0547">Nucleotide-binding</keyword>
<evidence type="ECO:0000256" key="14">
    <source>
        <dbReference type="SAM" id="MobiDB-lite"/>
    </source>
</evidence>
<dbReference type="CDD" id="cd17873">
    <property type="entry name" value="FlhF"/>
    <property type="match status" value="1"/>
</dbReference>